<dbReference type="Pfam" id="PF00057">
    <property type="entry name" value="Ldl_recept_a"/>
    <property type="match status" value="2"/>
</dbReference>
<feature type="disulfide bond" evidence="10">
    <location>
        <begin position="1302"/>
        <end position="1320"/>
    </location>
</feature>
<feature type="repeat" description="LDL-receptor class B" evidence="11">
    <location>
        <begin position="204"/>
        <end position="246"/>
    </location>
</feature>
<feature type="repeat" description="LDL-receptor class B" evidence="11">
    <location>
        <begin position="688"/>
        <end position="730"/>
    </location>
</feature>
<dbReference type="Pfam" id="PF14670">
    <property type="entry name" value="FXa_inhibition"/>
    <property type="match status" value="3"/>
</dbReference>
<evidence type="ECO:0000256" key="4">
    <source>
        <dbReference type="ARBA" id="ARBA00022729"/>
    </source>
</evidence>
<dbReference type="InterPro" id="IPR000742">
    <property type="entry name" value="EGF"/>
</dbReference>
<feature type="chain" id="PRO_5007542490" evidence="14">
    <location>
        <begin position="21"/>
        <end position="1550"/>
    </location>
</feature>
<feature type="disulfide bond" evidence="10">
    <location>
        <begin position="1277"/>
        <end position="1292"/>
    </location>
</feature>
<feature type="region of interest" description="Disordered" evidence="12">
    <location>
        <begin position="1450"/>
        <end position="1472"/>
    </location>
</feature>
<keyword evidence="16" id="KW-0449">Lipoprotein</keyword>
<evidence type="ECO:0000256" key="12">
    <source>
        <dbReference type="SAM" id="MobiDB-lite"/>
    </source>
</evidence>
<dbReference type="PROSITE" id="PS51120">
    <property type="entry name" value="LDLRB"/>
    <property type="match status" value="14"/>
</dbReference>
<evidence type="ECO:0000256" key="14">
    <source>
        <dbReference type="SAM" id="SignalP"/>
    </source>
</evidence>
<feature type="disulfide bond" evidence="10">
    <location>
        <begin position="1349"/>
        <end position="1364"/>
    </location>
</feature>
<evidence type="ECO:0000256" key="1">
    <source>
        <dbReference type="ARBA" id="ARBA00004167"/>
    </source>
</evidence>
<proteinExistence type="predicted"/>
<dbReference type="PANTHER" id="PTHR46513">
    <property type="entry name" value="VITELLOGENIN RECEPTOR-LIKE PROTEIN-RELATED-RELATED"/>
    <property type="match status" value="1"/>
</dbReference>
<feature type="repeat" description="LDL-receptor class B" evidence="11">
    <location>
        <begin position="514"/>
        <end position="556"/>
    </location>
</feature>
<dbReference type="Gene3D" id="2.120.10.30">
    <property type="entry name" value="TolB, C-terminal domain"/>
    <property type="match status" value="4"/>
</dbReference>
<dbReference type="Gene3D" id="2.10.25.10">
    <property type="entry name" value="Laminin"/>
    <property type="match status" value="1"/>
</dbReference>
<evidence type="ECO:0000259" key="15">
    <source>
        <dbReference type="SMART" id="SM00181"/>
    </source>
</evidence>
<keyword evidence="4 14" id="KW-0732">Signal</keyword>
<dbReference type="Pfam" id="PF00058">
    <property type="entry name" value="Ldl_recept_b"/>
    <property type="match status" value="10"/>
</dbReference>
<evidence type="ECO:0000256" key="5">
    <source>
        <dbReference type="ARBA" id="ARBA00022737"/>
    </source>
</evidence>
<evidence type="ECO:0000256" key="9">
    <source>
        <dbReference type="ARBA" id="ARBA00023180"/>
    </source>
</evidence>
<keyword evidence="8 16" id="KW-0675">Receptor</keyword>
<feature type="domain" description="EGF-like" evidence="15">
    <location>
        <begin position="907"/>
        <end position="946"/>
    </location>
</feature>
<keyword evidence="13" id="KW-0812">Transmembrane</keyword>
<name>A0A147BGA2_IXORI</name>
<feature type="repeat" description="LDL-receptor class B" evidence="11">
    <location>
        <begin position="731"/>
        <end position="773"/>
    </location>
</feature>
<dbReference type="InterPro" id="IPR023415">
    <property type="entry name" value="LDLR_class-A_CS"/>
</dbReference>
<dbReference type="CDD" id="cd00112">
    <property type="entry name" value="LDLa"/>
    <property type="match status" value="3"/>
</dbReference>
<dbReference type="Gene3D" id="4.10.400.10">
    <property type="entry name" value="Low-density Lipoprotein Receptor"/>
    <property type="match status" value="3"/>
</dbReference>
<dbReference type="PROSITE" id="PS50068">
    <property type="entry name" value="LDLRA_2"/>
    <property type="match status" value="3"/>
</dbReference>
<dbReference type="PANTHER" id="PTHR46513:SF41">
    <property type="entry name" value="LOW-DENSITY LIPOPROTEIN RECEPTOR-RELATED PROTEIN"/>
    <property type="match status" value="1"/>
</dbReference>
<dbReference type="InterPro" id="IPR011042">
    <property type="entry name" value="6-blade_b-propeller_TolB-like"/>
</dbReference>
<dbReference type="SMART" id="SM00181">
    <property type="entry name" value="EGF"/>
    <property type="match status" value="4"/>
</dbReference>
<feature type="repeat" description="LDL-receptor class B" evidence="11">
    <location>
        <begin position="384"/>
        <end position="426"/>
    </location>
</feature>
<dbReference type="EMBL" id="GEGO01005591">
    <property type="protein sequence ID" value="JAR89813.1"/>
    <property type="molecule type" value="Transcribed_RNA"/>
</dbReference>
<dbReference type="FunFam" id="2.120.10.30:FF:000241">
    <property type="entry name" value="Low-density lipoprotein receptor-related protein 6"/>
    <property type="match status" value="2"/>
</dbReference>
<keyword evidence="13" id="KW-1133">Transmembrane helix</keyword>
<feature type="transmembrane region" description="Helical" evidence="13">
    <location>
        <begin position="1383"/>
        <end position="1407"/>
    </location>
</feature>
<feature type="disulfide bond" evidence="10">
    <location>
        <begin position="1295"/>
        <end position="1307"/>
    </location>
</feature>
<dbReference type="SMART" id="SM00192">
    <property type="entry name" value="LDLa"/>
    <property type="match status" value="3"/>
</dbReference>
<keyword evidence="9" id="KW-0325">Glycoprotein</keyword>
<evidence type="ECO:0000256" key="10">
    <source>
        <dbReference type="PROSITE-ProRule" id="PRU00124"/>
    </source>
</evidence>
<feature type="repeat" description="LDL-receptor class B" evidence="11">
    <location>
        <begin position="158"/>
        <end position="203"/>
    </location>
</feature>
<feature type="compositionally biased region" description="Pro residues" evidence="12">
    <location>
        <begin position="1538"/>
        <end position="1550"/>
    </location>
</feature>
<feature type="repeat" description="LDL-receptor class B" evidence="11">
    <location>
        <begin position="71"/>
        <end position="114"/>
    </location>
</feature>
<feature type="repeat" description="LDL-receptor class B" evidence="11">
    <location>
        <begin position="1082"/>
        <end position="1125"/>
    </location>
</feature>
<reference evidence="16" key="1">
    <citation type="journal article" date="2018" name="PLoS Negl. Trop. Dis.">
        <title>Sialome diversity of ticks revealed by RNAseq of single tick salivary glands.</title>
        <authorList>
            <person name="Perner J."/>
            <person name="Kropackova S."/>
            <person name="Kopacek P."/>
            <person name="Ribeiro J.M."/>
        </authorList>
    </citation>
    <scope>NUCLEOTIDE SEQUENCE</scope>
    <source>
        <strain evidence="16">Siblings of single egg batch collected in Ceske Budejovice</strain>
        <tissue evidence="16">Salivary glands</tissue>
    </source>
</reference>
<feature type="repeat" description="LDL-receptor class B" evidence="11">
    <location>
        <begin position="774"/>
        <end position="816"/>
    </location>
</feature>
<keyword evidence="5" id="KW-0677">Repeat</keyword>
<dbReference type="InterPro" id="IPR000033">
    <property type="entry name" value="LDLR_classB_rpt"/>
</dbReference>
<organism evidence="16">
    <name type="scientific">Ixodes ricinus</name>
    <name type="common">Common tick</name>
    <name type="synonym">Acarus ricinus</name>
    <dbReference type="NCBI Taxonomy" id="34613"/>
    <lineage>
        <taxon>Eukaryota</taxon>
        <taxon>Metazoa</taxon>
        <taxon>Ecdysozoa</taxon>
        <taxon>Arthropoda</taxon>
        <taxon>Chelicerata</taxon>
        <taxon>Arachnida</taxon>
        <taxon>Acari</taxon>
        <taxon>Parasitiformes</taxon>
        <taxon>Ixodida</taxon>
        <taxon>Ixodoidea</taxon>
        <taxon>Ixodidae</taxon>
        <taxon>Ixodinae</taxon>
        <taxon>Ixodes</taxon>
    </lineage>
</organism>
<feature type="repeat" description="LDL-receptor class B" evidence="11">
    <location>
        <begin position="993"/>
        <end position="1037"/>
    </location>
</feature>
<dbReference type="InterPro" id="IPR002172">
    <property type="entry name" value="LDrepeatLR_classA_rpt"/>
</dbReference>
<protein>
    <submittedName>
        <fullName evidence="16">Putative low-density lipoprotein receptor</fullName>
    </submittedName>
</protein>
<keyword evidence="2" id="KW-0245">EGF-like domain</keyword>
<feature type="repeat" description="LDL-receptor class B" evidence="11">
    <location>
        <begin position="817"/>
        <end position="859"/>
    </location>
</feature>
<dbReference type="SUPFAM" id="SSF57424">
    <property type="entry name" value="LDL receptor-like module"/>
    <property type="match status" value="3"/>
</dbReference>
<keyword evidence="6 13" id="KW-0472">Membrane</keyword>
<keyword evidence="3" id="KW-0254">Endocytosis</keyword>
<dbReference type="SMART" id="SM00135">
    <property type="entry name" value="LY"/>
    <property type="match status" value="19"/>
</dbReference>
<keyword evidence="7 10" id="KW-1015">Disulfide bond</keyword>
<evidence type="ECO:0000256" key="11">
    <source>
        <dbReference type="PROSITE-ProRule" id="PRU00461"/>
    </source>
</evidence>
<feature type="disulfide bond" evidence="10">
    <location>
        <begin position="1314"/>
        <end position="1329"/>
    </location>
</feature>
<evidence type="ECO:0000256" key="7">
    <source>
        <dbReference type="ARBA" id="ARBA00023157"/>
    </source>
</evidence>
<feature type="repeat" description="LDL-receptor class B" evidence="11">
    <location>
        <begin position="115"/>
        <end position="157"/>
    </location>
</feature>
<comment type="subcellular location">
    <subcellularLocation>
        <location evidence="1">Membrane</location>
        <topology evidence="1">Single-pass membrane protein</topology>
    </subcellularLocation>
</comment>
<dbReference type="SUPFAM" id="SSF57196">
    <property type="entry name" value="EGF/Laminin"/>
    <property type="match status" value="4"/>
</dbReference>
<dbReference type="GO" id="GO:0006897">
    <property type="term" value="P:endocytosis"/>
    <property type="evidence" value="ECO:0007669"/>
    <property type="project" value="UniProtKB-KW"/>
</dbReference>
<comment type="caution">
    <text evidence="10">Lacks conserved residue(s) required for the propagation of feature annotation.</text>
</comment>
<feature type="domain" description="EGF-like" evidence="15">
    <location>
        <begin position="297"/>
        <end position="336"/>
    </location>
</feature>
<evidence type="ECO:0000256" key="8">
    <source>
        <dbReference type="ARBA" id="ARBA00023170"/>
    </source>
</evidence>
<evidence type="ECO:0000256" key="2">
    <source>
        <dbReference type="ARBA" id="ARBA00022536"/>
    </source>
</evidence>
<feature type="domain" description="EGF-like" evidence="15">
    <location>
        <begin position="604"/>
        <end position="643"/>
    </location>
</feature>
<dbReference type="PRINTS" id="PR00261">
    <property type="entry name" value="LDLRECEPTOR"/>
</dbReference>
<feature type="repeat" description="LDL-receptor class B" evidence="11">
    <location>
        <begin position="470"/>
        <end position="513"/>
    </location>
</feature>
<feature type="domain" description="EGF-like" evidence="15">
    <location>
        <begin position="1214"/>
        <end position="1251"/>
    </location>
</feature>
<evidence type="ECO:0000313" key="16">
    <source>
        <dbReference type="EMBL" id="JAR89813.1"/>
    </source>
</evidence>
<dbReference type="InterPro" id="IPR050778">
    <property type="entry name" value="Cueball_EGF_LRP_Nidogen"/>
</dbReference>
<feature type="signal peptide" evidence="14">
    <location>
        <begin position="1"/>
        <end position="20"/>
    </location>
</feature>
<dbReference type="FunFam" id="2.120.10.30:FF:000001">
    <property type="entry name" value="Low-density lipoprotein receptor-related protein 6"/>
    <property type="match status" value="2"/>
</dbReference>
<evidence type="ECO:0000256" key="3">
    <source>
        <dbReference type="ARBA" id="ARBA00022583"/>
    </source>
</evidence>
<evidence type="ECO:0000256" key="13">
    <source>
        <dbReference type="SAM" id="Phobius"/>
    </source>
</evidence>
<dbReference type="InterPro" id="IPR036055">
    <property type="entry name" value="LDL_receptor-like_sf"/>
</dbReference>
<evidence type="ECO:0000256" key="6">
    <source>
        <dbReference type="ARBA" id="ARBA00023136"/>
    </source>
</evidence>
<dbReference type="PROSITE" id="PS01209">
    <property type="entry name" value="LDLRA_1"/>
    <property type="match status" value="1"/>
</dbReference>
<dbReference type="GO" id="GO:0016020">
    <property type="term" value="C:membrane"/>
    <property type="evidence" value="ECO:0007669"/>
    <property type="project" value="UniProtKB-SubCell"/>
</dbReference>
<feature type="repeat" description="LDL-receptor class B" evidence="11">
    <location>
        <begin position="427"/>
        <end position="469"/>
    </location>
</feature>
<dbReference type="SUPFAM" id="SSF63825">
    <property type="entry name" value="YWTD domain"/>
    <property type="match status" value="4"/>
</dbReference>
<feature type="region of interest" description="Disordered" evidence="12">
    <location>
        <begin position="1503"/>
        <end position="1550"/>
    </location>
</feature>
<sequence length="1550" mass="170878">MDRTRLGVFVLCLAICSARAAVTRLLFANRKDIRLVEVESGRRGVAGANGSRIIVGNLEDAAALDFIYDLGMVFWTDIGLEVIKGRAVNGSGAEITVASMGVVSPDGLACDWIGRKLYWTDSDTNRIEVSQLDGSHRKVLFWKDLDQPRAITLVPTEGLMFWTDWGETPKIERASMDGNPGTRKIIVREDIFWPNGLTVDYGAKRIYWADAKLRFISSMDYDGAGRAVVIQGSLPHPFALTVHGDTLYWTDWQAKAVQSCSKLTGTHKRIVLSGDLEPMDIHAYGPLRQPTGDSSSPCGYNNGGCSHLCLLSSVTPFFSCACPSGVRLLNDTRTCASGAREILLLARRTDLRRISLDMPDYTDVVLPLRGIKHAIAIDYDPVEGRIYWTDDEVCVIQRAYLNGSNQEPVVTSEVQHPDGMAVDWIARNLYWTDTGTDRIEVARLNGTSRKVLISEDLGEPRAIVLDPPKGYMYWTDWGNAPKIERAALDGGQRRVLVSTGLGWPNGLAIDTRAGKLYWADARMDRIETASVDGTGRKVLVSDQLPHVFGFTLLGEYMYWTDWQGRSIERVHKDTGGQRQVIIDQLPDLMGLKAVNVHEAHGTNPCAVSNGGCSHLCLNRPNGEAPACACPTGLELREDLRTCTATEAFLLYVQREDIWRISLQSRRKDHVPLSGVMEAAALDYDVSDGRIYWTDTGLKRISRAFLNGSQPQTLVEFGLDYPEGMAVDWVAHNLYWVDMGLKRLEVSRLDGSSRRVLLWKGLDDPRSLALDPSHKFMYWSDWGKAPRIERAALDGSQRVRLITKIARANSLTIDHVDRRLYWTASDSNLIESSDMSGDGRRVVVHSEALRPYGLTQYQEYIYWTDLATKSIERADKSSGSNRTRLLGQLKYSDDILVFHTSRQAGWNQCALYNGGCSHLCLGVPGPRGYQCACPTHQPLGPNNKTCLRPSSFLLFSQKTVINRIEVDVEDSPDVVLPIHGLKNIRALEYDFVSNFVYWVDGKARTIRRSHDNGTGSSVVVGNPGEALHPHSLALDPYGRQLFWTCALGNVINATSLDDGRPLGVILGGKDERPRLLALHPHQGLLFWTNLVNPALIERAYLDGKNRKTLVSNDLRAPGALTVDAEGDLLFWSDLELRRVERIRVTGDGRKILLANVQANALTVSGPHLYIMDRTEQCIHRTDKQTGDSVWTVLSRRSHLSDILAVSRPERPEAHPCVRHSCSHLCLPGPRDRHQCACPAGLVLEAGDERRCAPAPTCTAEQFACAGGKHACIPLAWRCDGSFECEDHSDERDCPTCGPHEFRCNDGGCVAKSRLCDGTADCADESDEFCCRSMEVVCRTTHDCIDRSRVCDGRADCADGSDEKQCDGSTLRAPITAEKAGTTTVVVVAVVLVFALACFFSVALCCYLYHARGGGEVEVPAPGAAYRMLPYPKPAANAQVAQVAPLPPASSSASSGVAAYPRETLNPPPSPATVRSYRYMPTPCSTDVCDDSEPCPCRFRCDDSLYDSDPNPPPPTPRSRGCVSDVSCPPSPLTDRGFCHPPPPSPVPESDY</sequence>
<accession>A0A147BGA2</accession>